<dbReference type="Proteomes" id="UP000250369">
    <property type="component" value="Unassembled WGS sequence"/>
</dbReference>
<feature type="domain" description="DinB-like" evidence="1">
    <location>
        <begin position="11"/>
        <end position="141"/>
    </location>
</feature>
<dbReference type="InterPro" id="IPR024775">
    <property type="entry name" value="DinB-like"/>
</dbReference>
<dbReference type="EMBL" id="QMFB01000001">
    <property type="protein sequence ID" value="RAV22794.1"/>
    <property type="molecule type" value="Genomic_DNA"/>
</dbReference>
<organism evidence="2 3">
    <name type="scientific">Paenibacillus contaminans</name>
    <dbReference type="NCBI Taxonomy" id="450362"/>
    <lineage>
        <taxon>Bacteria</taxon>
        <taxon>Bacillati</taxon>
        <taxon>Bacillota</taxon>
        <taxon>Bacilli</taxon>
        <taxon>Bacillales</taxon>
        <taxon>Paenibacillaceae</taxon>
        <taxon>Paenibacillus</taxon>
    </lineage>
</organism>
<evidence type="ECO:0000259" key="1">
    <source>
        <dbReference type="Pfam" id="PF12867"/>
    </source>
</evidence>
<keyword evidence="3" id="KW-1185">Reference proteome</keyword>
<dbReference type="SUPFAM" id="SSF109854">
    <property type="entry name" value="DinB/YfiT-like putative metalloenzymes"/>
    <property type="match status" value="1"/>
</dbReference>
<name>A0A329MSM4_9BACL</name>
<sequence length="154" mass="17120">MSFEAVYPVWRTVRDRFQKSMQNIKTEELNLKLSADTSSIGHMLRHNAEVEYMFADWFFKCAVPEGITFVTSGPGSGDVVFSDLQKLLEFSEASDRHLSAAMRALPEEAWDQPVASPLGTSTPREALGRALYHTGLHAGQISLIRKCAQSPTTT</sequence>
<gene>
    <name evidence="2" type="ORF">DQG23_00830</name>
</gene>
<accession>A0A329MSM4</accession>
<evidence type="ECO:0000313" key="3">
    <source>
        <dbReference type="Proteomes" id="UP000250369"/>
    </source>
</evidence>
<dbReference type="Pfam" id="PF12867">
    <property type="entry name" value="DinB_2"/>
    <property type="match status" value="1"/>
</dbReference>
<reference evidence="2 3" key="1">
    <citation type="journal article" date="2009" name="Int. J. Syst. Evol. Microbiol.">
        <title>Paenibacillus contaminans sp. nov., isolated from a contaminated laboratory plate.</title>
        <authorList>
            <person name="Chou J.H."/>
            <person name="Lee J.H."/>
            <person name="Lin M.C."/>
            <person name="Chang P.S."/>
            <person name="Arun A.B."/>
            <person name="Young C.C."/>
            <person name="Chen W.M."/>
        </authorList>
    </citation>
    <scope>NUCLEOTIDE SEQUENCE [LARGE SCALE GENOMIC DNA]</scope>
    <source>
        <strain evidence="2 3">CKOBP-6</strain>
    </source>
</reference>
<dbReference type="AlphaFoldDB" id="A0A329MSM4"/>
<protein>
    <submittedName>
        <fullName evidence="2">DinB family protein</fullName>
    </submittedName>
</protein>
<dbReference type="InterPro" id="IPR034660">
    <property type="entry name" value="DinB/YfiT-like"/>
</dbReference>
<dbReference type="OrthoDB" id="824606at2"/>
<evidence type="ECO:0000313" key="2">
    <source>
        <dbReference type="EMBL" id="RAV22794.1"/>
    </source>
</evidence>
<proteinExistence type="predicted"/>
<comment type="caution">
    <text evidence="2">The sequence shown here is derived from an EMBL/GenBank/DDBJ whole genome shotgun (WGS) entry which is preliminary data.</text>
</comment>
<dbReference type="Gene3D" id="1.20.120.450">
    <property type="entry name" value="dinb family like domain"/>
    <property type="match status" value="1"/>
</dbReference>
<dbReference type="RefSeq" id="WP_113028903.1">
    <property type="nucleotide sequence ID" value="NZ_QMFB01000001.1"/>
</dbReference>